<sequence length="93" mass="10257">MEMMLAVAENRNPVSVDKLPKGSKVTHYEVRKENTLSLLGRGNATTARQAVKQLDRILPLGSKAVLSIFANDGDRVVLMRETYVMTRAGVEKA</sequence>
<protein>
    <submittedName>
        <fullName evidence="1">Uncharacterized protein</fullName>
    </submittedName>
</protein>
<accession>A0AB39CDS3</accession>
<name>A0AB39CDS3_9VIRU</name>
<evidence type="ECO:0000313" key="1">
    <source>
        <dbReference type="EMBL" id="XDJ15082.1"/>
    </source>
</evidence>
<dbReference type="EMBL" id="PQ015379">
    <property type="protein sequence ID" value="XDJ15082.1"/>
    <property type="molecule type" value="Genomic_DNA"/>
</dbReference>
<organism evidence="1">
    <name type="scientific">Pseudomonas phage HRDY3</name>
    <dbReference type="NCBI Taxonomy" id="3236930"/>
    <lineage>
        <taxon>Viruses</taxon>
    </lineage>
</organism>
<proteinExistence type="predicted"/>
<reference evidence="1" key="1">
    <citation type="submission" date="2024-07" db="EMBL/GenBank/DDBJ databases">
        <authorList>
            <person name="Bringhurst R.M."/>
            <person name="Homer T.E."/>
        </authorList>
    </citation>
    <scope>NUCLEOTIDE SEQUENCE</scope>
</reference>